<organism evidence="4 5">
    <name type="scientific">Panacibacter microcysteis</name>
    <dbReference type="NCBI Taxonomy" id="2793269"/>
    <lineage>
        <taxon>Bacteria</taxon>
        <taxon>Pseudomonadati</taxon>
        <taxon>Bacteroidota</taxon>
        <taxon>Chitinophagia</taxon>
        <taxon>Chitinophagales</taxon>
        <taxon>Chitinophagaceae</taxon>
        <taxon>Panacibacter</taxon>
    </lineage>
</organism>
<name>A0A931GXE4_9BACT</name>
<feature type="domain" description="DUF1549" evidence="1">
    <location>
        <begin position="163"/>
        <end position="368"/>
    </location>
</feature>
<keyword evidence="5" id="KW-1185">Reference proteome</keyword>
<dbReference type="InterPro" id="IPR022655">
    <property type="entry name" value="DUF1553"/>
</dbReference>
<comment type="caution">
    <text evidence="4">The sequence shown here is derived from an EMBL/GenBank/DDBJ whole genome shotgun (WGS) entry which is preliminary data.</text>
</comment>
<dbReference type="InterPro" id="IPR008979">
    <property type="entry name" value="Galactose-bd-like_sf"/>
</dbReference>
<dbReference type="Pfam" id="PF07587">
    <property type="entry name" value="PSD1"/>
    <property type="match status" value="1"/>
</dbReference>
<sequence length="920" mass="104460">MLKPLNKRLAGVIAALAVLILVSAWIISGNNHTVDFSTEVKPIINKHCITCHGGVKAKGGFSLLFREEALAKTASGKPAIIPGDAAASDMIRRLTLDDPEERMPYQHEPLSKQDIEILRNWVNQGANWGEHWAYTPLKPVEVPQQKRFFGLLTSKSAWAQNDIDYFIERRFREADLQPSPQADKATLLRRVSLDIIGMQPSDALAQQFLNSNDPKAYDALVDSLLASQHFGEKWASMWLDLARYADTKGYERDDSRSIWRYRDWLINAFNNDMPYDSFLIRQIAGDLLKNPTDNDYIATAFHRNTMTNDEGGTDNEEFRTAAVLDRVNTTWDALMGTTFSCVQCHSHPYDPFKHEEYYKFMAFFNDTRDEDTNADYPLLRMYDNDTLQQELSVVVNWVKQNVSAEKANEVYTFLKTWQPSYNSLTCDSFTNSELNDTKWASFRNNAVCRLKNVDLTNTDRLVFRYQGWVPGGVWQIHLDSANGPVVAHTTLAKTNDWQITEIPLKPAVGVHNLIFTYVNNNLHKPADAGVLLDWLYFTQEFPGKERQGYNDTKKLYWKLLKTNVPTIPVMMDDPAFMHRATYVFERGNWLVKGNKVKPAVPASLNALPKDAPQNRLGLALWLTAKDNPLTARTMVNRVWEQLFGTGLAETLEDLGTQGVAPTHMELLNYLSYRFMHDSRWSMKQLVRAMVTSATYRQSSKVTPQLQAKDPENKYYARAPRVRLTAEQVRDQSLCISGLLSKKMYGPGVMPYQPKGIWLSPWNGAEWVQSTGEDQYRRAVYTYWKRSAAYPSMLTFDGVSREVCTARRIRTNTPLQALTTLNDSAYIDAARNFAYRMQSAAGDVTTQISKGFEMATYQHINERSLAALTGLYNKALAQFNKNPEKICEMTGGMGRHTNAATAALIVVANAMLNLDEVVTKN</sequence>
<dbReference type="GO" id="GO:0009055">
    <property type="term" value="F:electron transfer activity"/>
    <property type="evidence" value="ECO:0007669"/>
    <property type="project" value="InterPro"/>
</dbReference>
<dbReference type="InterPro" id="IPR011429">
    <property type="entry name" value="Cyt_c_Planctomycete-type"/>
</dbReference>
<dbReference type="InterPro" id="IPR011444">
    <property type="entry name" value="DUF1549"/>
</dbReference>
<reference evidence="4" key="1">
    <citation type="submission" date="2020-11" db="EMBL/GenBank/DDBJ databases">
        <title>Bacterial whole genome sequence for Panacibacter sp. DH6.</title>
        <authorList>
            <person name="Le V."/>
            <person name="Ko S."/>
            <person name="Ahn C.-Y."/>
            <person name="Oh H.-M."/>
        </authorList>
    </citation>
    <scope>NUCLEOTIDE SEQUENCE</scope>
    <source>
        <strain evidence="4">DH6</strain>
    </source>
</reference>
<evidence type="ECO:0000259" key="2">
    <source>
        <dbReference type="Pfam" id="PF07587"/>
    </source>
</evidence>
<dbReference type="CDD" id="cd04084">
    <property type="entry name" value="CBM6_xylanase-like"/>
    <property type="match status" value="1"/>
</dbReference>
<feature type="domain" description="Cytochrome C Planctomycete-type" evidence="3">
    <location>
        <begin position="48"/>
        <end position="104"/>
    </location>
</feature>
<dbReference type="EMBL" id="JADWYR010000001">
    <property type="protein sequence ID" value="MBG9375494.1"/>
    <property type="molecule type" value="Genomic_DNA"/>
</dbReference>
<gene>
    <name evidence="4" type="ORF">I5907_04570</name>
</gene>
<dbReference type="Gene3D" id="2.60.120.260">
    <property type="entry name" value="Galactose-binding domain-like"/>
    <property type="match status" value="1"/>
</dbReference>
<dbReference type="Proteomes" id="UP000628448">
    <property type="component" value="Unassembled WGS sequence"/>
</dbReference>
<dbReference type="PANTHER" id="PTHR35889:SF3">
    <property type="entry name" value="F-BOX DOMAIN-CONTAINING PROTEIN"/>
    <property type="match status" value="1"/>
</dbReference>
<evidence type="ECO:0000259" key="3">
    <source>
        <dbReference type="Pfam" id="PF07635"/>
    </source>
</evidence>
<dbReference type="GO" id="GO:0020037">
    <property type="term" value="F:heme binding"/>
    <property type="evidence" value="ECO:0007669"/>
    <property type="project" value="InterPro"/>
</dbReference>
<dbReference type="InterPro" id="IPR036909">
    <property type="entry name" value="Cyt_c-like_dom_sf"/>
</dbReference>
<proteinExistence type="predicted"/>
<feature type="domain" description="DUF1553" evidence="2">
    <location>
        <begin position="614"/>
        <end position="868"/>
    </location>
</feature>
<dbReference type="PANTHER" id="PTHR35889">
    <property type="entry name" value="CYCLOINULO-OLIGOSACCHARIDE FRUCTANOTRANSFERASE-RELATED"/>
    <property type="match status" value="1"/>
</dbReference>
<protein>
    <submittedName>
        <fullName evidence="4">DUF1553 domain-containing protein</fullName>
    </submittedName>
</protein>
<evidence type="ECO:0000313" key="4">
    <source>
        <dbReference type="EMBL" id="MBG9375494.1"/>
    </source>
</evidence>
<evidence type="ECO:0000313" key="5">
    <source>
        <dbReference type="Proteomes" id="UP000628448"/>
    </source>
</evidence>
<dbReference type="Pfam" id="PF07635">
    <property type="entry name" value="PSCyt1"/>
    <property type="match status" value="1"/>
</dbReference>
<dbReference type="SUPFAM" id="SSF46626">
    <property type="entry name" value="Cytochrome c"/>
    <property type="match status" value="1"/>
</dbReference>
<dbReference type="AlphaFoldDB" id="A0A931GXE4"/>
<dbReference type="RefSeq" id="WP_196989544.1">
    <property type="nucleotide sequence ID" value="NZ_JADWYR010000001.1"/>
</dbReference>
<evidence type="ECO:0000259" key="1">
    <source>
        <dbReference type="Pfam" id="PF07583"/>
    </source>
</evidence>
<dbReference type="SUPFAM" id="SSF49785">
    <property type="entry name" value="Galactose-binding domain-like"/>
    <property type="match status" value="1"/>
</dbReference>
<dbReference type="Pfam" id="PF07583">
    <property type="entry name" value="PSCyt2"/>
    <property type="match status" value="1"/>
</dbReference>
<accession>A0A931GXE4</accession>